<dbReference type="Proteomes" id="UP000179227">
    <property type="component" value="Unassembled WGS sequence"/>
</dbReference>
<name>A0A1F5HW90_9BACT</name>
<dbReference type="STRING" id="1797729.A3A60_00385"/>
<gene>
    <name evidence="2" type="ORF">A3A60_00385</name>
</gene>
<dbReference type="Pfam" id="PF00408">
    <property type="entry name" value="PGM_PMM_IV"/>
    <property type="match status" value="1"/>
</dbReference>
<evidence type="ECO:0000259" key="1">
    <source>
        <dbReference type="Pfam" id="PF00408"/>
    </source>
</evidence>
<feature type="domain" description="Alpha-D-phosphohexomutase C-terminal" evidence="1">
    <location>
        <begin position="5"/>
        <end position="47"/>
    </location>
</feature>
<dbReference type="InterPro" id="IPR036900">
    <property type="entry name" value="A-D-PHexomutase_C_sf"/>
</dbReference>
<dbReference type="SUPFAM" id="SSF55957">
    <property type="entry name" value="Phosphoglucomutase, C-terminal domain"/>
    <property type="match status" value="1"/>
</dbReference>
<dbReference type="GO" id="GO:0016868">
    <property type="term" value="F:intramolecular phosphotransferase activity"/>
    <property type="evidence" value="ECO:0007669"/>
    <property type="project" value="InterPro"/>
</dbReference>
<evidence type="ECO:0000313" key="3">
    <source>
        <dbReference type="Proteomes" id="UP000179227"/>
    </source>
</evidence>
<comment type="caution">
    <text evidence="2">The sequence shown here is derived from an EMBL/GenBank/DDBJ whole genome shotgun (WGS) entry which is preliminary data.</text>
</comment>
<organism evidence="2 3">
    <name type="scientific">Candidatus Curtissbacteria bacterium RIFCSPLOWO2_01_FULL_42_26</name>
    <dbReference type="NCBI Taxonomy" id="1797729"/>
    <lineage>
        <taxon>Bacteria</taxon>
        <taxon>Candidatus Curtissiibacteriota</taxon>
    </lineage>
</organism>
<accession>A0A1F5HW90</accession>
<dbReference type="EMBL" id="MFBS01000037">
    <property type="protein sequence ID" value="OGE08373.1"/>
    <property type="molecule type" value="Genomic_DNA"/>
</dbReference>
<dbReference type="AlphaFoldDB" id="A0A1F5HW90"/>
<protein>
    <recommendedName>
        <fullName evidence="1">Alpha-D-phosphohexomutase C-terminal domain-containing protein</fullName>
    </recommendedName>
</protein>
<proteinExistence type="predicted"/>
<sequence length="66" mass="7440">MLTIDGVRLEWDDGWAVIRASNTQAQLTLRAEANSKARLEEIKKIVEESLATYEAEGVNVEWGKVH</sequence>
<reference evidence="2 3" key="1">
    <citation type="journal article" date="2016" name="Nat. Commun.">
        <title>Thousands of microbial genomes shed light on interconnected biogeochemical processes in an aquifer system.</title>
        <authorList>
            <person name="Anantharaman K."/>
            <person name="Brown C.T."/>
            <person name="Hug L.A."/>
            <person name="Sharon I."/>
            <person name="Castelle C.J."/>
            <person name="Probst A.J."/>
            <person name="Thomas B.C."/>
            <person name="Singh A."/>
            <person name="Wilkins M.J."/>
            <person name="Karaoz U."/>
            <person name="Brodie E.L."/>
            <person name="Williams K.H."/>
            <person name="Hubbard S.S."/>
            <person name="Banfield J.F."/>
        </authorList>
    </citation>
    <scope>NUCLEOTIDE SEQUENCE [LARGE SCALE GENOMIC DNA]</scope>
</reference>
<evidence type="ECO:0000313" key="2">
    <source>
        <dbReference type="EMBL" id="OGE08373.1"/>
    </source>
</evidence>
<dbReference type="InterPro" id="IPR005843">
    <property type="entry name" value="A-D-PHexomutase_C"/>
</dbReference>
<dbReference type="Gene3D" id="3.30.310.50">
    <property type="entry name" value="Alpha-D-phosphohexomutase, C-terminal domain"/>
    <property type="match status" value="1"/>
</dbReference>